<reference evidence="2 3" key="1">
    <citation type="submission" date="2018-11" db="EMBL/GenBank/DDBJ databases">
        <authorList>
            <consortium name="Pathogen Informatics"/>
        </authorList>
    </citation>
    <scope>NUCLEOTIDE SEQUENCE [LARGE SCALE GENOMIC DNA]</scope>
    <source>
        <strain evidence="2 3">MHpl1</strain>
    </source>
</reference>
<accession>A0A3P7ZJ76</accession>
<feature type="chain" id="PRO_5018252687" description="Secreted protein" evidence="1">
    <location>
        <begin position="28"/>
        <end position="87"/>
    </location>
</feature>
<name>A0A3P7ZJ76_HAEPC</name>
<dbReference type="Proteomes" id="UP000268014">
    <property type="component" value="Unassembled WGS sequence"/>
</dbReference>
<organism evidence="2 3">
    <name type="scientific">Haemonchus placei</name>
    <name type="common">Barber's pole worm</name>
    <dbReference type="NCBI Taxonomy" id="6290"/>
    <lineage>
        <taxon>Eukaryota</taxon>
        <taxon>Metazoa</taxon>
        <taxon>Ecdysozoa</taxon>
        <taxon>Nematoda</taxon>
        <taxon>Chromadorea</taxon>
        <taxon>Rhabditida</taxon>
        <taxon>Rhabditina</taxon>
        <taxon>Rhabditomorpha</taxon>
        <taxon>Strongyloidea</taxon>
        <taxon>Trichostrongylidae</taxon>
        <taxon>Haemonchus</taxon>
    </lineage>
</organism>
<feature type="signal peptide" evidence="1">
    <location>
        <begin position="1"/>
        <end position="27"/>
    </location>
</feature>
<dbReference type="AlphaFoldDB" id="A0A3P7ZJ76"/>
<evidence type="ECO:0008006" key="4">
    <source>
        <dbReference type="Google" id="ProtNLM"/>
    </source>
</evidence>
<sequence length="87" mass="9852">MLASTVVFRVIRGFFACLSVSVCDVEGRTVPLWRNAFRSFSWSRYLLFSFTKSVTILRSESELLIADRQSGCKIFCSLTNFAQSPSL</sequence>
<keyword evidence="1" id="KW-0732">Signal</keyword>
<evidence type="ECO:0000256" key="1">
    <source>
        <dbReference type="SAM" id="SignalP"/>
    </source>
</evidence>
<evidence type="ECO:0000313" key="3">
    <source>
        <dbReference type="Proteomes" id="UP000268014"/>
    </source>
</evidence>
<dbReference type="EMBL" id="UZAF01022255">
    <property type="protein sequence ID" value="VDO84084.1"/>
    <property type="molecule type" value="Genomic_DNA"/>
</dbReference>
<gene>
    <name evidence="2" type="ORF">HPLM_LOCUS20467</name>
</gene>
<evidence type="ECO:0000313" key="2">
    <source>
        <dbReference type="EMBL" id="VDO84084.1"/>
    </source>
</evidence>
<proteinExistence type="predicted"/>
<keyword evidence="3" id="KW-1185">Reference proteome</keyword>
<protein>
    <recommendedName>
        <fullName evidence="4">Secreted protein</fullName>
    </recommendedName>
</protein>